<protein>
    <submittedName>
        <fullName evidence="4">TonB-dependent receptor</fullName>
    </submittedName>
</protein>
<dbReference type="GO" id="GO:0030246">
    <property type="term" value="F:carbohydrate binding"/>
    <property type="evidence" value="ECO:0007669"/>
    <property type="project" value="InterPro"/>
</dbReference>
<sequence>MPGRPSMFERSKLSKSLADIAKRQLPAATALVAGALFSASVAAQQSGSIEGTAYLSDDVKAAGITVTATSPVMPKSRTVTTNAEGKFRLPALIPGTYSLTFTGEDGVSRTVKTRVLLDQESNLSVTLVSDEEDLEEVLVYGQAVEIVGGGASVSNAIGADVIDALPVGQSYRDLIKLLPGVQFSEDSVRGPNAGGSGQDNNYAFDGVNVTLPMFGTLSAEPSSQDIEQVAVERGGARAIGFNRSGGVSIDTKSKSGTNEFQGSVNYKFQPANLRAETVDGVRSETEYSWMTANYSGPLVEDTLFFYGSYYGPTTTRDNKETAYGPTKDYLSERDEYFGKLTYAVTEDILLNASYRTSERTGEGLSIAFDEADSVSTGEKSNQDIITFDGSWIISDSTTFTFQYSDYALETLGVPDYFVSTQPAYGSALDLAQLDQAGYFNVPSLDPDNPDYDNDLAQALIDLYGYEENGERIGGGGVGGYSSISDQSFYREGFEMALEHNFDVGSTNHQLHIGYQWSEGTEDLSRMSNGWGAISYVGGEELTPDGDPIYFQAYTEQMSLVDADGTSVPTIKSSTVTHNFEINDSIEWNDFTFNVGVLISQDTYFGQGLKENSNNYSGFETAPGNKYEMYQIDWKDMIQPRLGVTWAYNGEDTVFANFAQYNPSASSLARAASWDRNSARQLDVWWDADGNYLGNQGRRGSSGKIFQEGLTPRRVDELTIGTTKGWSDSLNTRAHVRYREGSHFWEDAWNWARSDEGCYGDFDGDGINEHCVPADIEALGPYIPDLQQYRDEIGGSSYVIAEMDGAYTKYWELSLEAEWYGERSYLNASYVYSEYTGNIDQDNTSFTNDANLFIGSSSYADDYGQYTWDLKKGTLRGDKPHQFKVFGYYTLDWNANVGAFLTYQSGQAWEAWDGSIYGRSYDTMRYAEPAGSRRTGSHWQMDLNYTQDFNVLSDYTVKFRADIFNLFDRQTGYNPQPSVDSELFGQPRSRYSPRRVQLSLGVDF</sequence>
<dbReference type="InterPro" id="IPR013784">
    <property type="entry name" value="Carb-bd-like_fold"/>
</dbReference>
<dbReference type="Gene3D" id="2.170.130.10">
    <property type="entry name" value="TonB-dependent receptor, plug domain"/>
    <property type="match status" value="1"/>
</dbReference>
<keyword evidence="5" id="KW-1185">Reference proteome</keyword>
<comment type="subcellular location">
    <subcellularLocation>
        <location evidence="1">Cell outer membrane</location>
    </subcellularLocation>
</comment>
<dbReference type="SUPFAM" id="SSF49452">
    <property type="entry name" value="Starch-binding domain-like"/>
    <property type="match status" value="1"/>
</dbReference>
<dbReference type="Gene3D" id="2.60.40.1120">
    <property type="entry name" value="Carboxypeptidase-like, regulatory domain"/>
    <property type="match status" value="1"/>
</dbReference>
<name>A0A1Q2M3F3_9GAMM</name>
<organism evidence="4 5">
    <name type="scientific">Microbulbifer agarilyticus</name>
    <dbReference type="NCBI Taxonomy" id="260552"/>
    <lineage>
        <taxon>Bacteria</taxon>
        <taxon>Pseudomonadati</taxon>
        <taxon>Pseudomonadota</taxon>
        <taxon>Gammaproteobacteria</taxon>
        <taxon>Cellvibrionales</taxon>
        <taxon>Microbulbiferaceae</taxon>
        <taxon>Microbulbifer</taxon>
    </lineage>
</organism>
<dbReference type="GO" id="GO:0009279">
    <property type="term" value="C:cell outer membrane"/>
    <property type="evidence" value="ECO:0007669"/>
    <property type="project" value="UniProtKB-SubCell"/>
</dbReference>
<dbReference type="STRING" id="260552.Mag101_06155"/>
<dbReference type="EMBL" id="CP019650">
    <property type="protein sequence ID" value="AQQ67265.1"/>
    <property type="molecule type" value="Genomic_DNA"/>
</dbReference>
<gene>
    <name evidence="4" type="ORF">Mag101_06155</name>
</gene>
<evidence type="ECO:0000313" key="5">
    <source>
        <dbReference type="Proteomes" id="UP000188219"/>
    </source>
</evidence>
<dbReference type="KEGG" id="maga:Mag101_06155"/>
<proteinExistence type="predicted"/>
<evidence type="ECO:0000313" key="4">
    <source>
        <dbReference type="EMBL" id="AQQ67265.1"/>
    </source>
</evidence>
<dbReference type="Proteomes" id="UP000188219">
    <property type="component" value="Chromosome"/>
</dbReference>
<dbReference type="Gene3D" id="2.40.170.20">
    <property type="entry name" value="TonB-dependent receptor, beta-barrel domain"/>
    <property type="match status" value="1"/>
</dbReference>
<evidence type="ECO:0000256" key="3">
    <source>
        <dbReference type="ARBA" id="ARBA00023237"/>
    </source>
</evidence>
<keyword evidence="4" id="KW-0675">Receptor</keyword>
<evidence type="ECO:0000256" key="2">
    <source>
        <dbReference type="ARBA" id="ARBA00023136"/>
    </source>
</evidence>
<reference evidence="4" key="1">
    <citation type="submission" date="2017-02" db="EMBL/GenBank/DDBJ databases">
        <title>Genome of Microbulbifer agarilyticus GP101.</title>
        <authorList>
            <person name="Jung J."/>
            <person name="Bae S.S."/>
            <person name="Baek K."/>
        </authorList>
    </citation>
    <scope>NUCLEOTIDE SEQUENCE [LARGE SCALE GENOMIC DNA]</scope>
    <source>
        <strain evidence="4">GP101</strain>
    </source>
</reference>
<dbReference type="AlphaFoldDB" id="A0A1Q2M3F3"/>
<accession>A0A1Q2M3F3</accession>
<keyword evidence="2" id="KW-0472">Membrane</keyword>
<evidence type="ECO:0000256" key="1">
    <source>
        <dbReference type="ARBA" id="ARBA00004442"/>
    </source>
</evidence>
<keyword evidence="3" id="KW-0998">Cell outer membrane</keyword>
<dbReference type="SUPFAM" id="SSF56935">
    <property type="entry name" value="Porins"/>
    <property type="match status" value="1"/>
</dbReference>
<dbReference type="Pfam" id="PF13620">
    <property type="entry name" value="CarboxypepD_reg"/>
    <property type="match status" value="1"/>
</dbReference>
<dbReference type="InterPro" id="IPR037066">
    <property type="entry name" value="Plug_dom_sf"/>
</dbReference>
<dbReference type="InterPro" id="IPR036942">
    <property type="entry name" value="Beta-barrel_TonB_sf"/>
</dbReference>